<dbReference type="EMBL" id="PYFT01000001">
    <property type="protein sequence ID" value="PSR56287.1"/>
    <property type="molecule type" value="Genomic_DNA"/>
</dbReference>
<evidence type="ECO:0000313" key="2">
    <source>
        <dbReference type="EMBL" id="PSR56287.1"/>
    </source>
</evidence>
<dbReference type="InterPro" id="IPR051918">
    <property type="entry name" value="STPP_CPPED1"/>
</dbReference>
<dbReference type="InterPro" id="IPR004843">
    <property type="entry name" value="Calcineurin-like_PHP"/>
</dbReference>
<name>A0A2T2YLA4_9BACT</name>
<keyword evidence="3" id="KW-1185">Reference proteome</keyword>
<dbReference type="Pfam" id="PF00149">
    <property type="entry name" value="Metallophos"/>
    <property type="match status" value="1"/>
</dbReference>
<evidence type="ECO:0000313" key="3">
    <source>
        <dbReference type="Proteomes" id="UP000240357"/>
    </source>
</evidence>
<evidence type="ECO:0000259" key="1">
    <source>
        <dbReference type="Pfam" id="PF00149"/>
    </source>
</evidence>
<dbReference type="OrthoDB" id="9816081at2"/>
<feature type="domain" description="Calcineurin-like phosphoesterase" evidence="1">
    <location>
        <begin position="44"/>
        <end position="225"/>
    </location>
</feature>
<proteinExistence type="predicted"/>
<reference evidence="2 3" key="1">
    <citation type="submission" date="2018-03" db="EMBL/GenBank/DDBJ databases">
        <title>Adhaeribacter sp. HMF7605 Genome sequencing and assembly.</title>
        <authorList>
            <person name="Kang H."/>
            <person name="Kang J."/>
            <person name="Cha I."/>
            <person name="Kim H."/>
            <person name="Joh K."/>
        </authorList>
    </citation>
    <scope>NUCLEOTIDE SEQUENCE [LARGE SCALE GENOMIC DNA]</scope>
    <source>
        <strain evidence="2 3">HMF7605</strain>
    </source>
</reference>
<comment type="caution">
    <text evidence="2">The sequence shown here is derived from an EMBL/GenBank/DDBJ whole genome shotgun (WGS) entry which is preliminary data.</text>
</comment>
<dbReference type="PANTHER" id="PTHR43143">
    <property type="entry name" value="METALLOPHOSPHOESTERASE, CALCINEURIN SUPERFAMILY"/>
    <property type="match status" value="1"/>
</dbReference>
<accession>A0A2T2YLA4</accession>
<dbReference type="SUPFAM" id="SSF56300">
    <property type="entry name" value="Metallo-dependent phosphatases"/>
    <property type="match status" value="1"/>
</dbReference>
<dbReference type="InterPro" id="IPR029052">
    <property type="entry name" value="Metallo-depent_PP-like"/>
</dbReference>
<protein>
    <submittedName>
        <fullName evidence="2">Metallophosphoesterase</fullName>
    </submittedName>
</protein>
<dbReference type="AlphaFoldDB" id="A0A2T2YLA4"/>
<dbReference type="Gene3D" id="3.60.21.10">
    <property type="match status" value="1"/>
</dbReference>
<dbReference type="RefSeq" id="WP_106932466.1">
    <property type="nucleotide sequence ID" value="NZ_PYFT01000001.1"/>
</dbReference>
<sequence length="283" mass="32109">MSNRRQFLEKTIKGVTGLTLLPAVNTFAENSSAGLFTQKGKFKLRFAVASDGHYAQPKTESDVFYADLIKWLTKDHQQNHLDFVIVNGDLVHDRPDLLKTVKTKYLDTLPCSFYALPGNHDFADAAIWKSVFGYEDNYSFEKGDIGFVLANTATPKGEYVCPNNTFLKNALDAFKTKSIVFVVLHIAPHQWLPEDDKTFLNCPETLRLLHAYPNIKAVFHGHDHSLDNVRYTDKLPHFFDSHFGGNWGTAYKGYRIVEINQANQIYTYQVNASQNPTLNANKI</sequence>
<dbReference type="PANTHER" id="PTHR43143:SF1">
    <property type="entry name" value="SERINE_THREONINE-PROTEIN PHOSPHATASE CPPED1"/>
    <property type="match status" value="1"/>
</dbReference>
<dbReference type="Proteomes" id="UP000240357">
    <property type="component" value="Unassembled WGS sequence"/>
</dbReference>
<organism evidence="2 3">
    <name type="scientific">Adhaeribacter arboris</name>
    <dbReference type="NCBI Taxonomy" id="2072846"/>
    <lineage>
        <taxon>Bacteria</taxon>
        <taxon>Pseudomonadati</taxon>
        <taxon>Bacteroidota</taxon>
        <taxon>Cytophagia</taxon>
        <taxon>Cytophagales</taxon>
        <taxon>Hymenobacteraceae</taxon>
        <taxon>Adhaeribacter</taxon>
    </lineage>
</organism>
<dbReference type="GO" id="GO:0016787">
    <property type="term" value="F:hydrolase activity"/>
    <property type="evidence" value="ECO:0007669"/>
    <property type="project" value="InterPro"/>
</dbReference>
<gene>
    <name evidence="2" type="ORF">AHMF7605_23700</name>
</gene>